<dbReference type="SUPFAM" id="SSF100920">
    <property type="entry name" value="Heat shock protein 70kD (HSP70), peptide-binding domain"/>
    <property type="match status" value="1"/>
</dbReference>
<feature type="modified residue" description="Phosphothreonine; by autocatalysis" evidence="7">
    <location>
        <position position="197"/>
    </location>
</feature>
<dbReference type="CDD" id="cd10234">
    <property type="entry name" value="ASKHA_NBD_HSP70_DnaK-like"/>
    <property type="match status" value="1"/>
</dbReference>
<dbReference type="RefSeq" id="WP_367878279.1">
    <property type="nucleotide sequence ID" value="NZ_JBFNXX010000009.1"/>
</dbReference>
<evidence type="ECO:0000256" key="9">
    <source>
        <dbReference type="SAM" id="Coils"/>
    </source>
</evidence>
<dbReference type="InterPro" id="IPR043129">
    <property type="entry name" value="ATPase_NBD"/>
</dbReference>
<evidence type="ECO:0000313" key="12">
    <source>
        <dbReference type="Proteomes" id="UP001556098"/>
    </source>
</evidence>
<keyword evidence="5 7" id="KW-0067">ATP-binding</keyword>
<dbReference type="InterPro" id="IPR013126">
    <property type="entry name" value="Hsp_70_fam"/>
</dbReference>
<reference evidence="11 12" key="1">
    <citation type="submission" date="2024-07" db="EMBL/GenBank/DDBJ databases">
        <title>Marimonas sp.nov., isolated from tidal-flat sediment.</title>
        <authorList>
            <person name="Jayan J.N."/>
            <person name="Lee S.S."/>
        </authorList>
    </citation>
    <scope>NUCLEOTIDE SEQUENCE [LARGE SCALE GENOMIC DNA]</scope>
    <source>
        <strain evidence="11 12">MJW-29</strain>
    </source>
</reference>
<dbReference type="EMBL" id="JBFNXX010000009">
    <property type="protein sequence ID" value="MEW9920582.1"/>
    <property type="molecule type" value="Genomic_DNA"/>
</dbReference>
<keyword evidence="7" id="KW-0143">Chaperone</keyword>
<comment type="similarity">
    <text evidence="1 7 8">Belongs to the heat shock protein 70 family.</text>
</comment>
<evidence type="ECO:0000256" key="10">
    <source>
        <dbReference type="SAM" id="MobiDB-lite"/>
    </source>
</evidence>
<dbReference type="Gene3D" id="2.60.34.10">
    <property type="entry name" value="Substrate Binding Domain Of DNAk, Chain A, domain 1"/>
    <property type="match status" value="1"/>
</dbReference>
<dbReference type="InterPro" id="IPR029047">
    <property type="entry name" value="HSP70_peptide-bd_sf"/>
</dbReference>
<sequence>MSKVIGIDLGTTNSCVAIMDGSQPRVIENAEGARTTPSIVAFTDDERLVGQPAKRQAVTNPDNTIFGVKRLIGRRFDDVDLAKDKKNLPFAVIDGGNGDAWVEAKGEKYSPSQISAFILGKMKDTAEKYLGEEVTQAVITVPAYFNDAQRQATKDAGKIAGLEVLRIINEPTAAALAYGLDKENTQTIAVYDLGGGTFDVTILEIDDGLFEVKSTNGDTFLGGEDFDMRVVNYLADEFKKEHGVDLTKDKMALQRLKEAAEKAKIELSSSSQTEINQPFISMGKDGSPLHMVMKLTRAKLESLVGDLIKASLKPCKDALKDAGISASDVDEVVLVGGMTRMPKVVEEVTKFFGKEPHKGVNPDEVVALGAAIQAGVLQGDVKDVVLLDVTPLSLGIETLGGVFTRLIDRNTTIPTKKSQVFSTAEDNQNAVTIRVFQGEREMAADNKLLGAFNLENIPPAPRGMPQIEVTFDIDANGIVSVGALDKGTGKEQKITIQASGGLSDEDIEKMVKDAEENAEADKARRELVDAKNQAESLIHSTEKSLEEHSDKVDPTTVEAIELAIAALKDEIETEDAGKIKAGIQNVTEAAMKLGEAIYKASQEEADDDVAEAADAPRGGDDDDIVDAEFEDLDDDKRAS</sequence>
<keyword evidence="3 7" id="KW-0597">Phosphoprotein</keyword>
<evidence type="ECO:0000313" key="11">
    <source>
        <dbReference type="EMBL" id="MEW9920582.1"/>
    </source>
</evidence>
<dbReference type="Gene3D" id="3.90.640.10">
    <property type="entry name" value="Actin, Chain A, domain 4"/>
    <property type="match status" value="1"/>
</dbReference>
<dbReference type="SUPFAM" id="SSF100934">
    <property type="entry name" value="Heat shock protein 70kD (HSP70), C-terminal subdomain"/>
    <property type="match status" value="1"/>
</dbReference>
<dbReference type="InterPro" id="IPR029048">
    <property type="entry name" value="HSP70_C_sf"/>
</dbReference>
<accession>A0ABV3RPU9</accession>
<proteinExistence type="evidence at transcript level"/>
<feature type="compositionally biased region" description="Acidic residues" evidence="10">
    <location>
        <begin position="620"/>
        <end position="633"/>
    </location>
</feature>
<evidence type="ECO:0000256" key="7">
    <source>
        <dbReference type="HAMAP-Rule" id="MF_00332"/>
    </source>
</evidence>
<keyword evidence="6 7" id="KW-0346">Stress response</keyword>
<dbReference type="PROSITE" id="PS00297">
    <property type="entry name" value="HSP70_1"/>
    <property type="match status" value="1"/>
</dbReference>
<dbReference type="Proteomes" id="UP001556098">
    <property type="component" value="Unassembled WGS sequence"/>
</dbReference>
<keyword evidence="12" id="KW-1185">Reference proteome</keyword>
<dbReference type="Gene3D" id="3.30.420.40">
    <property type="match status" value="2"/>
</dbReference>
<evidence type="ECO:0000256" key="2">
    <source>
        <dbReference type="ARBA" id="ARBA00014415"/>
    </source>
</evidence>
<dbReference type="HAMAP" id="MF_00332">
    <property type="entry name" value="DnaK"/>
    <property type="match status" value="1"/>
</dbReference>
<dbReference type="PRINTS" id="PR00301">
    <property type="entry name" value="HEATSHOCK70"/>
</dbReference>
<evidence type="ECO:0000256" key="4">
    <source>
        <dbReference type="ARBA" id="ARBA00022741"/>
    </source>
</evidence>
<dbReference type="Pfam" id="PF00012">
    <property type="entry name" value="HSP70"/>
    <property type="match status" value="1"/>
</dbReference>
<feature type="coiled-coil region" evidence="9">
    <location>
        <begin position="246"/>
        <end position="273"/>
    </location>
</feature>
<gene>
    <name evidence="7 11" type="primary">dnaK</name>
    <name evidence="11" type="ORF">AB2B41_13280</name>
</gene>
<evidence type="ECO:0000256" key="6">
    <source>
        <dbReference type="ARBA" id="ARBA00023016"/>
    </source>
</evidence>
<comment type="caution">
    <text evidence="11">The sequence shown here is derived from an EMBL/GenBank/DDBJ whole genome shotgun (WGS) entry which is preliminary data.</text>
</comment>
<keyword evidence="4 7" id="KW-0547">Nucleotide-binding</keyword>
<evidence type="ECO:0000256" key="5">
    <source>
        <dbReference type="ARBA" id="ARBA00022840"/>
    </source>
</evidence>
<dbReference type="InterPro" id="IPR012725">
    <property type="entry name" value="Chaperone_DnaK"/>
</dbReference>
<keyword evidence="9" id="KW-0175">Coiled coil</keyword>
<dbReference type="Gene3D" id="1.20.1270.10">
    <property type="match status" value="1"/>
</dbReference>
<dbReference type="NCBIfam" id="TIGR02350">
    <property type="entry name" value="prok_dnaK"/>
    <property type="match status" value="1"/>
</dbReference>
<dbReference type="NCBIfam" id="NF003520">
    <property type="entry name" value="PRK05183.1"/>
    <property type="match status" value="1"/>
</dbReference>
<evidence type="ECO:0000256" key="8">
    <source>
        <dbReference type="RuleBase" id="RU003322"/>
    </source>
</evidence>
<organism evidence="11 12">
    <name type="scientific">Sulfitobacter sediminis</name>
    <dbReference type="NCBI Taxonomy" id="3234186"/>
    <lineage>
        <taxon>Bacteria</taxon>
        <taxon>Pseudomonadati</taxon>
        <taxon>Pseudomonadota</taxon>
        <taxon>Alphaproteobacteria</taxon>
        <taxon>Rhodobacterales</taxon>
        <taxon>Roseobacteraceae</taxon>
        <taxon>Sulfitobacter</taxon>
    </lineage>
</organism>
<name>A0ABV3RPU9_9RHOB</name>
<evidence type="ECO:0000256" key="3">
    <source>
        <dbReference type="ARBA" id="ARBA00022553"/>
    </source>
</evidence>
<evidence type="ECO:0000256" key="1">
    <source>
        <dbReference type="ARBA" id="ARBA00007381"/>
    </source>
</evidence>
<dbReference type="InterPro" id="IPR018181">
    <property type="entry name" value="Heat_shock_70_CS"/>
</dbReference>
<protein>
    <recommendedName>
        <fullName evidence="2 7">Chaperone protein DnaK</fullName>
    </recommendedName>
    <alternativeName>
        <fullName evidence="7">HSP70</fullName>
    </alternativeName>
    <alternativeName>
        <fullName evidence="7">Heat shock 70 kDa protein</fullName>
    </alternativeName>
    <alternativeName>
        <fullName evidence="7">Heat shock protein 70</fullName>
    </alternativeName>
</protein>
<comment type="induction">
    <text evidence="7">By stress conditions e.g. heat shock.</text>
</comment>
<feature type="coiled-coil region" evidence="9">
    <location>
        <begin position="513"/>
        <end position="551"/>
    </location>
</feature>
<dbReference type="PROSITE" id="PS00329">
    <property type="entry name" value="HSP70_2"/>
    <property type="match status" value="1"/>
</dbReference>
<dbReference type="PROSITE" id="PS01036">
    <property type="entry name" value="HSP70_3"/>
    <property type="match status" value="1"/>
</dbReference>
<dbReference type="PANTHER" id="PTHR19375">
    <property type="entry name" value="HEAT SHOCK PROTEIN 70KDA"/>
    <property type="match status" value="1"/>
</dbReference>
<dbReference type="NCBIfam" id="NF001413">
    <property type="entry name" value="PRK00290.1"/>
    <property type="match status" value="1"/>
</dbReference>
<comment type="function">
    <text evidence="7">Acts as a chaperone.</text>
</comment>
<dbReference type="SUPFAM" id="SSF53067">
    <property type="entry name" value="Actin-like ATPase domain"/>
    <property type="match status" value="2"/>
</dbReference>
<feature type="region of interest" description="Disordered" evidence="10">
    <location>
        <begin position="601"/>
        <end position="639"/>
    </location>
</feature>